<reference evidence="6" key="1">
    <citation type="submission" date="2017-02" db="UniProtKB">
        <authorList>
            <consortium name="WormBaseParasite"/>
        </authorList>
    </citation>
    <scope>IDENTIFICATION</scope>
</reference>
<feature type="region of interest" description="Disordered" evidence="4">
    <location>
        <begin position="32"/>
        <end position="54"/>
    </location>
</feature>
<evidence type="ECO:0000313" key="5">
    <source>
        <dbReference type="Proteomes" id="UP000036681"/>
    </source>
</evidence>
<evidence type="ECO:0000256" key="2">
    <source>
        <dbReference type="ARBA" id="ARBA00023043"/>
    </source>
</evidence>
<evidence type="ECO:0000256" key="1">
    <source>
        <dbReference type="ARBA" id="ARBA00022737"/>
    </source>
</evidence>
<dbReference type="Pfam" id="PF13857">
    <property type="entry name" value="Ank_5"/>
    <property type="match status" value="1"/>
</dbReference>
<dbReference type="AlphaFoldDB" id="A0A0M3HR85"/>
<keyword evidence="5" id="KW-1185">Reference proteome</keyword>
<dbReference type="SUPFAM" id="SSF48403">
    <property type="entry name" value="Ankyrin repeat"/>
    <property type="match status" value="1"/>
</dbReference>
<dbReference type="Gene3D" id="1.25.40.20">
    <property type="entry name" value="Ankyrin repeat-containing domain"/>
    <property type="match status" value="1"/>
</dbReference>
<dbReference type="PROSITE" id="PS50297">
    <property type="entry name" value="ANK_REP_REGION"/>
    <property type="match status" value="1"/>
</dbReference>
<feature type="repeat" description="ANK" evidence="3">
    <location>
        <begin position="136"/>
        <end position="168"/>
    </location>
</feature>
<dbReference type="Pfam" id="PF00023">
    <property type="entry name" value="Ank"/>
    <property type="match status" value="1"/>
</dbReference>
<feature type="region of interest" description="Disordered" evidence="4">
    <location>
        <begin position="264"/>
        <end position="288"/>
    </location>
</feature>
<dbReference type="WBParaSite" id="ALUE_0000476601-mRNA-1">
    <property type="protein sequence ID" value="ALUE_0000476601-mRNA-1"/>
    <property type="gene ID" value="ALUE_0000476601"/>
</dbReference>
<name>A0A0M3HR85_ASCLU</name>
<dbReference type="Proteomes" id="UP000036681">
    <property type="component" value="Unplaced"/>
</dbReference>
<feature type="repeat" description="ANK" evidence="3">
    <location>
        <begin position="58"/>
        <end position="90"/>
    </location>
</feature>
<feature type="compositionally biased region" description="Low complexity" evidence="4">
    <location>
        <begin position="275"/>
        <end position="288"/>
    </location>
</feature>
<evidence type="ECO:0000256" key="3">
    <source>
        <dbReference type="PROSITE-ProRule" id="PRU00023"/>
    </source>
</evidence>
<feature type="repeat" description="ANK" evidence="3">
    <location>
        <begin position="169"/>
        <end position="203"/>
    </location>
</feature>
<organism evidence="5 6">
    <name type="scientific">Ascaris lumbricoides</name>
    <name type="common">Giant roundworm</name>
    <dbReference type="NCBI Taxonomy" id="6252"/>
    <lineage>
        <taxon>Eukaryota</taxon>
        <taxon>Metazoa</taxon>
        <taxon>Ecdysozoa</taxon>
        <taxon>Nematoda</taxon>
        <taxon>Chromadorea</taxon>
        <taxon>Rhabditida</taxon>
        <taxon>Spirurina</taxon>
        <taxon>Ascaridomorpha</taxon>
        <taxon>Ascaridoidea</taxon>
        <taxon>Ascarididae</taxon>
        <taxon>Ascaris</taxon>
    </lineage>
</organism>
<dbReference type="SMART" id="SM00248">
    <property type="entry name" value="ANK"/>
    <property type="match status" value="3"/>
</dbReference>
<accession>A0A0M3HR85</accession>
<dbReference type="PANTHER" id="PTHR24173">
    <property type="entry name" value="ANKYRIN REPEAT CONTAINING"/>
    <property type="match status" value="1"/>
</dbReference>
<sequence>MGDVSMVDKLLANHASKSPSIGRTNTLTELAQRRHGNRRISNASSTTSTHSGGSSTCAVTNALHMAIAHKQCDIVELLLKNGYDPNAAAVCHCKGNCAAAGSVPLTMITPRDIHRAHSIIPELCSTCAQLRVVSIIDQTPLDVAVRVQSTELMVILIAYGADVNLGDEDGNTPLMFAVMESPLSWHCLHTLIFFGAQVERKNLRGICPLDLAPELRKLQQNYVEDLFKNACCIENSSHGNPETAHKLHLMGSIKRTPQWRIHVERGSNSPEKSQSSKMPLSPKASAAPSVSSCSMLDIISAMDSGRRKSLVSLQLHRRSKSARDYAAMESVAWEQAWELLKKMATNPECLDTIQACL</sequence>
<proteinExistence type="predicted"/>
<protein>
    <submittedName>
        <fullName evidence="6">ANK_REP_REGION domain-containing protein</fullName>
    </submittedName>
</protein>
<dbReference type="InterPro" id="IPR036770">
    <property type="entry name" value="Ankyrin_rpt-contain_sf"/>
</dbReference>
<dbReference type="InterPro" id="IPR002110">
    <property type="entry name" value="Ankyrin_rpt"/>
</dbReference>
<keyword evidence="2 3" id="KW-0040">ANK repeat</keyword>
<dbReference type="PROSITE" id="PS50088">
    <property type="entry name" value="ANK_REPEAT"/>
    <property type="match status" value="3"/>
</dbReference>
<feature type="compositionally biased region" description="Low complexity" evidence="4">
    <location>
        <begin position="44"/>
        <end position="54"/>
    </location>
</feature>
<keyword evidence="1" id="KW-0677">Repeat</keyword>
<evidence type="ECO:0000313" key="6">
    <source>
        <dbReference type="WBParaSite" id="ALUE_0000476601-mRNA-1"/>
    </source>
</evidence>
<evidence type="ECO:0000256" key="4">
    <source>
        <dbReference type="SAM" id="MobiDB-lite"/>
    </source>
</evidence>
<dbReference type="PANTHER" id="PTHR24173:SF74">
    <property type="entry name" value="ANKYRIN REPEAT DOMAIN-CONTAINING PROTEIN 16"/>
    <property type="match status" value="1"/>
</dbReference>